<name>A0ABW7B402_9ACTN</name>
<dbReference type="Proteomes" id="UP001604267">
    <property type="component" value="Unassembled WGS sequence"/>
</dbReference>
<evidence type="ECO:0008006" key="4">
    <source>
        <dbReference type="Google" id="ProtNLM"/>
    </source>
</evidence>
<evidence type="ECO:0000256" key="1">
    <source>
        <dbReference type="SAM" id="Phobius"/>
    </source>
</evidence>
<evidence type="ECO:0000313" key="3">
    <source>
        <dbReference type="Proteomes" id="UP001604267"/>
    </source>
</evidence>
<sequence length="96" mass="9741">MEKAQVTEGPRQGAEIAVWLGAVSVGCWLCCPFWALVSCVALPAGLAGLVRCVVEHRAGGGRARAVAGGVLSLLGTAAAVAYLAYLATHPELPVQG</sequence>
<keyword evidence="1" id="KW-0812">Transmembrane</keyword>
<comment type="caution">
    <text evidence="2">The sequence shown here is derived from an EMBL/GenBank/DDBJ whole genome shotgun (WGS) entry which is preliminary data.</text>
</comment>
<feature type="transmembrane region" description="Helical" evidence="1">
    <location>
        <begin position="66"/>
        <end position="87"/>
    </location>
</feature>
<keyword evidence="1" id="KW-1133">Transmembrane helix</keyword>
<dbReference type="EMBL" id="JBICYV010000007">
    <property type="protein sequence ID" value="MFG3011897.1"/>
    <property type="molecule type" value="Genomic_DNA"/>
</dbReference>
<reference evidence="2 3" key="1">
    <citation type="submission" date="2024-10" db="EMBL/GenBank/DDBJ databases">
        <title>The Natural Products Discovery Center: Release of the First 8490 Sequenced Strains for Exploring Actinobacteria Biosynthetic Diversity.</title>
        <authorList>
            <person name="Kalkreuter E."/>
            <person name="Kautsar S.A."/>
            <person name="Yang D."/>
            <person name="Bader C.D."/>
            <person name="Teijaro C.N."/>
            <person name="Fluegel L."/>
            <person name="Davis C.M."/>
            <person name="Simpson J.R."/>
            <person name="Lauterbach L."/>
            <person name="Steele A.D."/>
            <person name="Gui C."/>
            <person name="Meng S."/>
            <person name="Li G."/>
            <person name="Viehrig K."/>
            <person name="Ye F."/>
            <person name="Su P."/>
            <person name="Kiefer A.F."/>
            <person name="Nichols A."/>
            <person name="Cepeda A.J."/>
            <person name="Yan W."/>
            <person name="Fan B."/>
            <person name="Jiang Y."/>
            <person name="Adhikari A."/>
            <person name="Zheng C.-J."/>
            <person name="Schuster L."/>
            <person name="Cowan T.M."/>
            <person name="Smanski M.J."/>
            <person name="Chevrette M.G."/>
            <person name="De Carvalho L.P.S."/>
            <person name="Shen B."/>
        </authorList>
    </citation>
    <scope>NUCLEOTIDE SEQUENCE [LARGE SCALE GENOMIC DNA]</scope>
    <source>
        <strain evidence="2 3">NPDC048320</strain>
    </source>
</reference>
<protein>
    <recommendedName>
        <fullName evidence="4">DUF4190 domain-containing protein</fullName>
    </recommendedName>
</protein>
<proteinExistence type="predicted"/>
<feature type="transmembrane region" description="Helical" evidence="1">
    <location>
        <begin position="33"/>
        <end position="54"/>
    </location>
</feature>
<keyword evidence="1" id="KW-0472">Membrane</keyword>
<accession>A0ABW7B402</accession>
<dbReference type="RefSeq" id="WP_392818013.1">
    <property type="nucleotide sequence ID" value="NZ_JBICYV010000007.1"/>
</dbReference>
<organism evidence="2 3">
    <name type="scientific">Streptomyces cinerochromogenes</name>
    <dbReference type="NCBI Taxonomy" id="66422"/>
    <lineage>
        <taxon>Bacteria</taxon>
        <taxon>Bacillati</taxon>
        <taxon>Actinomycetota</taxon>
        <taxon>Actinomycetes</taxon>
        <taxon>Kitasatosporales</taxon>
        <taxon>Streptomycetaceae</taxon>
        <taxon>Streptomyces</taxon>
    </lineage>
</organism>
<gene>
    <name evidence="2" type="ORF">ACGFZB_15790</name>
</gene>
<evidence type="ECO:0000313" key="2">
    <source>
        <dbReference type="EMBL" id="MFG3011897.1"/>
    </source>
</evidence>
<keyword evidence="3" id="KW-1185">Reference proteome</keyword>
<dbReference type="PROSITE" id="PS51257">
    <property type="entry name" value="PROKAR_LIPOPROTEIN"/>
    <property type="match status" value="1"/>
</dbReference>